<feature type="compositionally biased region" description="Low complexity" evidence="1">
    <location>
        <begin position="165"/>
        <end position="178"/>
    </location>
</feature>
<reference evidence="2" key="1">
    <citation type="journal article" date="2021" name="Mol. Plant Microbe Interact.">
        <title>Complete Genome Sequence of the Plant-Pathogenic Fungus Colletotrichum lupini.</title>
        <authorList>
            <person name="Baroncelli R."/>
            <person name="Pensec F."/>
            <person name="Da Lio D."/>
            <person name="Boufleur T."/>
            <person name="Vicente I."/>
            <person name="Sarrocco S."/>
            <person name="Picot A."/>
            <person name="Baraldi E."/>
            <person name="Sukno S."/>
            <person name="Thon M."/>
            <person name="Le Floch G."/>
        </authorList>
    </citation>
    <scope>NUCLEOTIDE SEQUENCE</scope>
    <source>
        <strain evidence="2">IMI 504893</strain>
    </source>
</reference>
<evidence type="ECO:0000313" key="2">
    <source>
        <dbReference type="EMBL" id="UQC87502.1"/>
    </source>
</evidence>
<feature type="region of interest" description="Disordered" evidence="1">
    <location>
        <begin position="147"/>
        <end position="178"/>
    </location>
</feature>
<feature type="compositionally biased region" description="Polar residues" evidence="1">
    <location>
        <begin position="1"/>
        <end position="10"/>
    </location>
</feature>
<proteinExistence type="predicted"/>
<dbReference type="EMBL" id="CP019478">
    <property type="protein sequence ID" value="UQC87502.1"/>
    <property type="molecule type" value="Genomic_DNA"/>
</dbReference>
<sequence length="361" mass="39386">MKARTNQPPTTIAPPAPFLSRSAPPTFPKRRPGGYPSNTGRRFCATWTVARFILLLFLGDFQGALEGSKMNCGEPLRFPNGRTTFFRCLQRTATATSNTTNHPISDWIHAAAEGEDELGQATHHGSLSRPKYPTSTKWVSSINTLGQEQTGISERAPKSLQRDNAPLGSPSSPGLVPAPVMTINKGEEKYLVEEESLEACPEEEGSLQAVARLAPHPPPYCVSSRPVSSSISLQHLKATPSQSLQLSRIQTYSSRVRTPPAPPLHTTTLTLNLTPTPRSLSSMIHPHRPPAPIQRENNAVAEMVPDVMISVRCTYLDSLLLLVIIQGTMKSREYMNPAAEQRDGPQSEWVGSFGSHGRVGK</sequence>
<gene>
    <name evidence="2" type="ORF">CLUP02_13007</name>
</gene>
<dbReference type="GeneID" id="73346975"/>
<accession>A0A9Q8WLS2</accession>
<feature type="region of interest" description="Disordered" evidence="1">
    <location>
        <begin position="1"/>
        <end position="35"/>
    </location>
</feature>
<keyword evidence="3" id="KW-1185">Reference proteome</keyword>
<dbReference type="RefSeq" id="XP_049149111.1">
    <property type="nucleotide sequence ID" value="XM_049291965.1"/>
</dbReference>
<dbReference type="AlphaFoldDB" id="A0A9Q8WLS2"/>
<name>A0A9Q8WLS2_9PEZI</name>
<organism evidence="2 3">
    <name type="scientific">Colletotrichum lupini</name>
    <dbReference type="NCBI Taxonomy" id="145971"/>
    <lineage>
        <taxon>Eukaryota</taxon>
        <taxon>Fungi</taxon>
        <taxon>Dikarya</taxon>
        <taxon>Ascomycota</taxon>
        <taxon>Pezizomycotina</taxon>
        <taxon>Sordariomycetes</taxon>
        <taxon>Hypocreomycetidae</taxon>
        <taxon>Glomerellales</taxon>
        <taxon>Glomerellaceae</taxon>
        <taxon>Colletotrichum</taxon>
        <taxon>Colletotrichum acutatum species complex</taxon>
    </lineage>
</organism>
<dbReference type="Proteomes" id="UP000830671">
    <property type="component" value="Chromosome 6"/>
</dbReference>
<evidence type="ECO:0000256" key="1">
    <source>
        <dbReference type="SAM" id="MobiDB-lite"/>
    </source>
</evidence>
<dbReference type="KEGG" id="clup:CLUP02_13007"/>
<protein>
    <submittedName>
        <fullName evidence="2">Uncharacterized protein</fullName>
    </submittedName>
</protein>
<feature type="region of interest" description="Disordered" evidence="1">
    <location>
        <begin position="337"/>
        <end position="361"/>
    </location>
</feature>
<evidence type="ECO:0000313" key="3">
    <source>
        <dbReference type="Proteomes" id="UP000830671"/>
    </source>
</evidence>